<dbReference type="STRING" id="1195763.ABT56_02895"/>
<accession>A0A0J1HBY9</accession>
<protein>
    <recommendedName>
        <fullName evidence="3">VOC family protein</fullName>
    </recommendedName>
</protein>
<proteinExistence type="predicted"/>
<dbReference type="OrthoDB" id="5689462at2"/>
<name>A0A0J1HBY9_9GAMM</name>
<dbReference type="PANTHER" id="PTHR37519">
    <property type="match status" value="1"/>
</dbReference>
<sequence length="196" mass="21900">MQKLEEKGLLPEQMIDALPDFAARIEALAEKLGLTLDDYQADHIALRVNDWDCAERLHKAWLAYGEEWSNTEINGRPIVVIGLREPLQVGSWQVEALELPYPGSKQYPSEGWEHLEFVVPSTAATTDGLKVDLEETFPSLAQCWNELYALNVKIKASSPAGEKERLANPTFAFKHDGVCIKLHPCSLKDVIASEAE</sequence>
<dbReference type="PATRIC" id="fig|1195763.3.peg.627"/>
<dbReference type="PANTHER" id="PTHR37519:SF1">
    <property type="entry name" value="DIHYDROXYBIPHENYL DIOXYGENASE DOMAIN-CONTAINING PROTEIN"/>
    <property type="match status" value="1"/>
</dbReference>
<dbReference type="RefSeq" id="WP_047877317.1">
    <property type="nucleotide sequence ID" value="NZ_LDOT01000002.1"/>
</dbReference>
<evidence type="ECO:0008006" key="3">
    <source>
        <dbReference type="Google" id="ProtNLM"/>
    </source>
</evidence>
<evidence type="ECO:0000313" key="1">
    <source>
        <dbReference type="EMBL" id="KLV09156.1"/>
    </source>
</evidence>
<dbReference type="EMBL" id="LDOT01000002">
    <property type="protein sequence ID" value="KLV09156.1"/>
    <property type="molecule type" value="Genomic_DNA"/>
</dbReference>
<dbReference type="SUPFAM" id="SSF54593">
    <property type="entry name" value="Glyoxalase/Bleomycin resistance protein/Dihydroxybiphenyl dioxygenase"/>
    <property type="match status" value="1"/>
</dbReference>
<comment type="caution">
    <text evidence="1">The sequence shown here is derived from an EMBL/GenBank/DDBJ whole genome shotgun (WGS) entry which is preliminary data.</text>
</comment>
<dbReference type="InterPro" id="IPR029068">
    <property type="entry name" value="Glyas_Bleomycin-R_OHBP_Dase"/>
</dbReference>
<dbReference type="Pfam" id="PF06185">
    <property type="entry name" value="YecM"/>
    <property type="match status" value="1"/>
</dbReference>
<gene>
    <name evidence="1" type="ORF">ABT56_02895</name>
</gene>
<dbReference type="NCBIfam" id="NF008683">
    <property type="entry name" value="PRK11700.1-6"/>
    <property type="match status" value="1"/>
</dbReference>
<dbReference type="InterPro" id="IPR010393">
    <property type="entry name" value="DUF991_YecM-like"/>
</dbReference>
<reference evidence="1 2" key="1">
    <citation type="submission" date="2015-05" db="EMBL/GenBank/DDBJ databases">
        <title>Photobacterium galathea sp. nov.</title>
        <authorList>
            <person name="Machado H."/>
            <person name="Gram L."/>
        </authorList>
    </citation>
    <scope>NUCLEOTIDE SEQUENCE [LARGE SCALE GENOMIC DNA]</scope>
    <source>
        <strain evidence="1 2">CGMCC 1.12159</strain>
    </source>
</reference>
<keyword evidence="2" id="KW-1185">Reference proteome</keyword>
<dbReference type="GO" id="GO:0005829">
    <property type="term" value="C:cytosol"/>
    <property type="evidence" value="ECO:0007669"/>
    <property type="project" value="TreeGrafter"/>
</dbReference>
<organism evidence="1 2">
    <name type="scientific">Photobacterium aquae</name>
    <dbReference type="NCBI Taxonomy" id="1195763"/>
    <lineage>
        <taxon>Bacteria</taxon>
        <taxon>Pseudomonadati</taxon>
        <taxon>Pseudomonadota</taxon>
        <taxon>Gammaproteobacteria</taxon>
        <taxon>Vibrionales</taxon>
        <taxon>Vibrionaceae</taxon>
        <taxon>Photobacterium</taxon>
    </lineage>
</organism>
<dbReference type="Gene3D" id="3.10.180.10">
    <property type="entry name" value="2,3-Dihydroxybiphenyl 1,2-Dioxygenase, domain 1"/>
    <property type="match status" value="1"/>
</dbReference>
<evidence type="ECO:0000313" key="2">
    <source>
        <dbReference type="Proteomes" id="UP000036097"/>
    </source>
</evidence>
<dbReference type="AlphaFoldDB" id="A0A0J1HBY9"/>
<dbReference type="Proteomes" id="UP000036097">
    <property type="component" value="Unassembled WGS sequence"/>
</dbReference>